<evidence type="ECO:0000313" key="8">
    <source>
        <dbReference type="EMBL" id="CAJ2501251.1"/>
    </source>
</evidence>
<comment type="similarity">
    <text evidence="2">Belongs to the eukaryotic ribosomal protein P1/P2 family.</text>
</comment>
<dbReference type="FunFam" id="1.10.10.1410:FF:000002">
    <property type="entry name" value="60S acidic ribosomal protein P2"/>
    <property type="match status" value="1"/>
</dbReference>
<dbReference type="PANTHER" id="PTHR45696:SF10">
    <property type="entry name" value="LARGE RIBOSOMAL SUBUNIT PROTEIN P1"/>
    <property type="match status" value="1"/>
</dbReference>
<gene>
    <name evidence="8" type="ORF">KHLLAP_LOCUS1719</name>
</gene>
<organism evidence="8 9">
    <name type="scientific">Anthostomella pinea</name>
    <dbReference type="NCBI Taxonomy" id="933095"/>
    <lineage>
        <taxon>Eukaryota</taxon>
        <taxon>Fungi</taxon>
        <taxon>Dikarya</taxon>
        <taxon>Ascomycota</taxon>
        <taxon>Pezizomycotina</taxon>
        <taxon>Sordariomycetes</taxon>
        <taxon>Xylariomycetidae</taxon>
        <taxon>Xylariales</taxon>
        <taxon>Xylariaceae</taxon>
        <taxon>Anthostomella</taxon>
    </lineage>
</organism>
<keyword evidence="9" id="KW-1185">Reference proteome</keyword>
<evidence type="ECO:0000256" key="5">
    <source>
        <dbReference type="ARBA" id="ARBA00041116"/>
    </source>
</evidence>
<dbReference type="Proteomes" id="UP001295740">
    <property type="component" value="Unassembled WGS sequence"/>
</dbReference>
<dbReference type="InterPro" id="IPR038716">
    <property type="entry name" value="P1/P2_N_sf"/>
</dbReference>
<accession>A0AAI8VBC3</accession>
<keyword evidence="4" id="KW-0687">Ribonucleoprotein</keyword>
<keyword evidence="3" id="KW-0689">Ribosomal protein</keyword>
<reference evidence="8" key="1">
    <citation type="submission" date="2023-10" db="EMBL/GenBank/DDBJ databases">
        <authorList>
            <person name="Hackl T."/>
        </authorList>
    </citation>
    <scope>NUCLEOTIDE SEQUENCE</scope>
</reference>
<dbReference type="GO" id="GO:0003735">
    <property type="term" value="F:structural constituent of ribosome"/>
    <property type="evidence" value="ECO:0007669"/>
    <property type="project" value="TreeGrafter"/>
</dbReference>
<sequence>MPTDPQLAISYAALVLADEGVPLTPDKLQTLLKAAGVDDVEAIWSTIFTKALKDKDMTGLLTTVQASQTAPTGPAVGGEVKGGGPEEDGSQSGDGGHSDGDDSGSEMGMGLFDD</sequence>
<dbReference type="Gene3D" id="1.10.10.1410">
    <property type="match status" value="1"/>
</dbReference>
<comment type="caution">
    <text evidence="8">The sequence shown here is derived from an EMBL/GenBank/DDBJ whole genome shotgun (WGS) entry which is preliminary data.</text>
</comment>
<dbReference type="CDD" id="cd05831">
    <property type="entry name" value="Ribosomal_P1"/>
    <property type="match status" value="1"/>
</dbReference>
<evidence type="ECO:0000256" key="2">
    <source>
        <dbReference type="ARBA" id="ARBA00005436"/>
    </source>
</evidence>
<feature type="region of interest" description="Disordered" evidence="7">
    <location>
        <begin position="64"/>
        <end position="114"/>
    </location>
</feature>
<dbReference type="AlphaFoldDB" id="A0AAI8VBC3"/>
<proteinExistence type="inferred from homology"/>
<dbReference type="GO" id="GO:0022625">
    <property type="term" value="C:cytosolic large ribosomal subunit"/>
    <property type="evidence" value="ECO:0007669"/>
    <property type="project" value="TreeGrafter"/>
</dbReference>
<evidence type="ECO:0000313" key="9">
    <source>
        <dbReference type="Proteomes" id="UP001295740"/>
    </source>
</evidence>
<dbReference type="GO" id="GO:0002181">
    <property type="term" value="P:cytoplasmic translation"/>
    <property type="evidence" value="ECO:0007669"/>
    <property type="project" value="TreeGrafter"/>
</dbReference>
<feature type="compositionally biased region" description="Low complexity" evidence="7">
    <location>
        <begin position="105"/>
        <end position="114"/>
    </location>
</feature>
<protein>
    <recommendedName>
        <fullName evidence="5">Large ribosomal subunit protein P1</fullName>
    </recommendedName>
    <alternativeName>
        <fullName evidence="6">60S acidic ribosomal protein P1</fullName>
    </alternativeName>
</protein>
<evidence type="ECO:0000256" key="4">
    <source>
        <dbReference type="ARBA" id="ARBA00023274"/>
    </source>
</evidence>
<evidence type="ECO:0000256" key="6">
    <source>
        <dbReference type="ARBA" id="ARBA00042918"/>
    </source>
</evidence>
<dbReference type="GO" id="GO:0030295">
    <property type="term" value="F:protein kinase activator activity"/>
    <property type="evidence" value="ECO:0007669"/>
    <property type="project" value="TreeGrafter"/>
</dbReference>
<dbReference type="GO" id="GO:0043021">
    <property type="term" value="F:ribonucleoprotein complex binding"/>
    <property type="evidence" value="ECO:0007669"/>
    <property type="project" value="TreeGrafter"/>
</dbReference>
<name>A0AAI8VBC3_9PEZI</name>
<evidence type="ECO:0000256" key="3">
    <source>
        <dbReference type="ARBA" id="ARBA00022980"/>
    </source>
</evidence>
<dbReference type="EMBL" id="CAUWAG010000003">
    <property type="protein sequence ID" value="CAJ2501251.1"/>
    <property type="molecule type" value="Genomic_DNA"/>
</dbReference>
<evidence type="ECO:0000256" key="7">
    <source>
        <dbReference type="SAM" id="MobiDB-lite"/>
    </source>
</evidence>
<dbReference type="Pfam" id="PF00428">
    <property type="entry name" value="Ribosomal_60s"/>
    <property type="match status" value="1"/>
</dbReference>
<comment type="function">
    <text evidence="1">Plays an important role in the elongation step of protein synthesis.</text>
</comment>
<dbReference type="PANTHER" id="PTHR45696">
    <property type="entry name" value="60S ACIDIC RIBOSOMAL PROTEIN P1"/>
    <property type="match status" value="1"/>
</dbReference>
<evidence type="ECO:0000256" key="1">
    <source>
        <dbReference type="ARBA" id="ARBA00003362"/>
    </source>
</evidence>